<keyword evidence="3" id="KW-1185">Reference proteome</keyword>
<dbReference type="OrthoDB" id="10500184at2759"/>
<organism evidence="2 3">
    <name type="scientific">Passalora fulva</name>
    <name type="common">Tomato leaf mold</name>
    <name type="synonym">Cladosporium fulvum</name>
    <dbReference type="NCBI Taxonomy" id="5499"/>
    <lineage>
        <taxon>Eukaryota</taxon>
        <taxon>Fungi</taxon>
        <taxon>Dikarya</taxon>
        <taxon>Ascomycota</taxon>
        <taxon>Pezizomycotina</taxon>
        <taxon>Dothideomycetes</taxon>
        <taxon>Dothideomycetidae</taxon>
        <taxon>Mycosphaerellales</taxon>
        <taxon>Mycosphaerellaceae</taxon>
        <taxon>Fulvia</taxon>
    </lineage>
</organism>
<feature type="region of interest" description="Disordered" evidence="1">
    <location>
        <begin position="151"/>
        <end position="186"/>
    </location>
</feature>
<feature type="compositionally biased region" description="Basic and acidic residues" evidence="1">
    <location>
        <begin position="10"/>
        <end position="24"/>
    </location>
</feature>
<dbReference type="OMA" id="FPAKAHA"/>
<accession>A0A9Q8PLH8</accession>
<evidence type="ECO:0000313" key="3">
    <source>
        <dbReference type="Proteomes" id="UP000756132"/>
    </source>
</evidence>
<name>A0A9Q8PLH8_PASFU</name>
<proteinExistence type="predicted"/>
<dbReference type="KEGG" id="ffu:CLAFUR5_14010"/>
<gene>
    <name evidence="2" type="ORF">CLAFUR5_14010</name>
</gene>
<reference evidence="2" key="2">
    <citation type="journal article" date="2022" name="Microb. Genom.">
        <title>A chromosome-scale genome assembly of the tomato pathogen Cladosporium fulvum reveals a compartmentalized genome architecture and the presence of a dispensable chromosome.</title>
        <authorList>
            <person name="Zaccaron A.Z."/>
            <person name="Chen L.H."/>
            <person name="Samaras A."/>
            <person name="Stergiopoulos I."/>
        </authorList>
    </citation>
    <scope>NUCLEOTIDE SEQUENCE</scope>
    <source>
        <strain evidence="2">Race5_Kim</strain>
    </source>
</reference>
<evidence type="ECO:0000313" key="2">
    <source>
        <dbReference type="EMBL" id="UJO24809.1"/>
    </source>
</evidence>
<protein>
    <submittedName>
        <fullName evidence="2">Uncharacterized protein</fullName>
    </submittedName>
</protein>
<feature type="compositionally biased region" description="Acidic residues" evidence="1">
    <location>
        <begin position="170"/>
        <end position="186"/>
    </location>
</feature>
<dbReference type="AlphaFoldDB" id="A0A9Q8PLH8"/>
<dbReference type="GeneID" id="71993888"/>
<dbReference type="Proteomes" id="UP000756132">
    <property type="component" value="Chromosome 12"/>
</dbReference>
<evidence type="ECO:0000256" key="1">
    <source>
        <dbReference type="SAM" id="MobiDB-lite"/>
    </source>
</evidence>
<reference evidence="2" key="1">
    <citation type="submission" date="2021-12" db="EMBL/GenBank/DDBJ databases">
        <authorList>
            <person name="Zaccaron A."/>
            <person name="Stergiopoulos I."/>
        </authorList>
    </citation>
    <scope>NUCLEOTIDE SEQUENCE</scope>
    <source>
        <strain evidence="2">Race5_Kim</strain>
    </source>
</reference>
<sequence>MAKTTPLRGSDQHRAAVASDRDHSSPSSTERARAINAARLGMSYTAALQVKPRDNPIVAEGNNPTSRPPITNKILPNMPQQMSSRHQLPNGRSRSGFNTLGEIQEGTKSAFRKFPAKAHAKALAVREARGVEKIDAGVAYQDGLEDVVDGAGEYGDLEVRDEGQQRAGSWEDDEGEAEDSEYGSDA</sequence>
<dbReference type="EMBL" id="CP090174">
    <property type="protein sequence ID" value="UJO24809.1"/>
    <property type="molecule type" value="Genomic_DNA"/>
</dbReference>
<feature type="region of interest" description="Disordered" evidence="1">
    <location>
        <begin position="53"/>
        <end position="98"/>
    </location>
</feature>
<feature type="compositionally biased region" description="Polar residues" evidence="1">
    <location>
        <begin position="78"/>
        <end position="98"/>
    </location>
</feature>
<feature type="region of interest" description="Disordered" evidence="1">
    <location>
        <begin position="1"/>
        <end position="31"/>
    </location>
</feature>
<dbReference type="RefSeq" id="XP_047769175.1">
    <property type="nucleotide sequence ID" value="XM_047913158.1"/>
</dbReference>